<evidence type="ECO:0000259" key="3">
    <source>
        <dbReference type="PROSITE" id="PS50836"/>
    </source>
</evidence>
<dbReference type="AlphaFoldDB" id="A0A9P1MU35"/>
<protein>
    <recommendedName>
        <fullName evidence="3">DOMON domain-containing protein</fullName>
    </recommendedName>
</protein>
<dbReference type="PANTHER" id="PTHR36516">
    <property type="entry name" value="PROTEIN CBG04168-RELATED"/>
    <property type="match status" value="1"/>
</dbReference>
<feature type="domain" description="DOMON" evidence="3">
    <location>
        <begin position="39"/>
        <end position="155"/>
    </location>
</feature>
<feature type="compositionally biased region" description="Polar residues" evidence="1">
    <location>
        <begin position="489"/>
        <end position="507"/>
    </location>
</feature>
<sequence length="575" mass="64059">MIRFVTFFIFTSFLLLFSFVNSRGISTHYSTDKCSYSLPNYSINWSFDELSNDVVFKLVAKSNFSNFYTSIGFGNSGSQATDVIAVYVRSGQIGLIDGKNVDEEIESDERTNVQALQFDYQNNTLTAQFARPLESIDSSDADLTDCATFYFPAENAEIISGSSLSFPFTSKTLRVCDISLNCAVKSHTEVVKRAEEEVCESGGESEKNRVEWKIEGENVRFTVNQNTKKGRWYTAIGVGKSMEDLNMIVIFAENGNWKKQGLYRTEGYQLPQSYEQNNIELSEENVKNVNGKLSYDILINKEFLTSRTDENGCIPLQIAVVAGQYTPKFEIRKHQSTPQSFSVCNLEGCGVKKEETVKTNDEENTTTKEIPIAISTTTPASIEIPSTPKIVEDLEDAPKESEVKTTKTPILEEVEASGNEPTTPIKPIEDNESSGELLATSTTQKNIENIGSQLEEKPLTEDNNNDAPQQQQQETSTTTLTPKVLPIIDSSTTTKEANIPQTSSSSGCGADHEDLKVCESYFSEYLGKVTSWSERHNMKVASHMWKACTLLSQVQHVTTMCCTLFRQTCATHLNL</sequence>
<feature type="region of interest" description="Disordered" evidence="1">
    <location>
        <begin position="458"/>
        <end position="510"/>
    </location>
</feature>
<dbReference type="Pfam" id="PF03351">
    <property type="entry name" value="DOMON"/>
    <property type="match status" value="2"/>
</dbReference>
<feature type="signal peptide" evidence="2">
    <location>
        <begin position="1"/>
        <end position="22"/>
    </location>
</feature>
<organism evidence="4 5">
    <name type="scientific">Caenorhabditis angaria</name>
    <dbReference type="NCBI Taxonomy" id="860376"/>
    <lineage>
        <taxon>Eukaryota</taxon>
        <taxon>Metazoa</taxon>
        <taxon>Ecdysozoa</taxon>
        <taxon>Nematoda</taxon>
        <taxon>Chromadorea</taxon>
        <taxon>Rhabditida</taxon>
        <taxon>Rhabditina</taxon>
        <taxon>Rhabditomorpha</taxon>
        <taxon>Rhabditoidea</taxon>
        <taxon>Rhabditidae</taxon>
        <taxon>Peloderinae</taxon>
        <taxon>Caenorhabditis</taxon>
    </lineage>
</organism>
<dbReference type="InterPro" id="IPR005018">
    <property type="entry name" value="DOMON_domain"/>
</dbReference>
<feature type="compositionally biased region" description="Low complexity" evidence="1">
    <location>
        <begin position="469"/>
        <end position="481"/>
    </location>
</feature>
<dbReference type="PANTHER" id="PTHR36516:SF5">
    <property type="entry name" value="DOMON DOMAIN-CONTAINING PROTEIN"/>
    <property type="match status" value="1"/>
</dbReference>
<keyword evidence="5" id="KW-1185">Reference proteome</keyword>
<evidence type="ECO:0000256" key="2">
    <source>
        <dbReference type="SAM" id="SignalP"/>
    </source>
</evidence>
<feature type="domain" description="DOMON" evidence="3">
    <location>
        <begin position="206"/>
        <end position="323"/>
    </location>
</feature>
<evidence type="ECO:0000313" key="4">
    <source>
        <dbReference type="EMBL" id="CAI5438906.1"/>
    </source>
</evidence>
<evidence type="ECO:0000256" key="1">
    <source>
        <dbReference type="SAM" id="MobiDB-lite"/>
    </source>
</evidence>
<dbReference type="Proteomes" id="UP001152747">
    <property type="component" value="Unassembled WGS sequence"/>
</dbReference>
<reference evidence="4" key="1">
    <citation type="submission" date="2022-11" db="EMBL/GenBank/DDBJ databases">
        <authorList>
            <person name="Kikuchi T."/>
        </authorList>
    </citation>
    <scope>NUCLEOTIDE SEQUENCE</scope>
    <source>
        <strain evidence="4">PS1010</strain>
    </source>
</reference>
<dbReference type="OrthoDB" id="5877761at2759"/>
<feature type="chain" id="PRO_5040179187" description="DOMON domain-containing protein" evidence="2">
    <location>
        <begin position="23"/>
        <end position="575"/>
    </location>
</feature>
<keyword evidence="2" id="KW-0732">Signal</keyword>
<proteinExistence type="predicted"/>
<name>A0A9P1MU35_9PELO</name>
<gene>
    <name evidence="4" type="ORF">CAMP_LOCUS1543</name>
</gene>
<comment type="caution">
    <text evidence="4">The sequence shown here is derived from an EMBL/GenBank/DDBJ whole genome shotgun (WGS) entry which is preliminary data.</text>
</comment>
<dbReference type="EMBL" id="CANHGI010000001">
    <property type="protein sequence ID" value="CAI5438906.1"/>
    <property type="molecule type" value="Genomic_DNA"/>
</dbReference>
<feature type="region of interest" description="Disordered" evidence="1">
    <location>
        <begin position="395"/>
        <end position="434"/>
    </location>
</feature>
<dbReference type="PROSITE" id="PS50836">
    <property type="entry name" value="DOMON"/>
    <property type="match status" value="2"/>
</dbReference>
<evidence type="ECO:0000313" key="5">
    <source>
        <dbReference type="Proteomes" id="UP001152747"/>
    </source>
</evidence>
<accession>A0A9P1MU35</accession>
<feature type="compositionally biased region" description="Basic and acidic residues" evidence="1">
    <location>
        <begin position="395"/>
        <end position="405"/>
    </location>
</feature>